<gene>
    <name evidence="2" type="ORF">BPOR_0079g00080</name>
</gene>
<dbReference type="InterPro" id="IPR029058">
    <property type="entry name" value="AB_hydrolase_fold"/>
</dbReference>
<sequence>MEHAKLYNQVIQTNYGPVQVWNGIPYGADTSGDNRCTPPKNATPWNTTLQANKMGYSCGPGNPSITDGTVSEDCLNPNNGGSYRGNGTFPQWNVNSETDMVTLEQDVIQLRAKIKEGEYLALRGLLGDDVLGGRGKGGKFSKEGRGGGEKVIHQVWHNWEGGFGRRVERCNNEKRSDGKLGERNSERSYDIGMSMRKKNIHIAEDKQGWEITGDDGEIPYEWEERRRKCRGVNEQSGGEIFGAAELWRSGVGCGYDLSEGLDPFLGLGLFVVGDEDGDGEGIISTRIMGAQRNHGFIVELVDVLMGYNAPGIDGAGEREKDRGRGELSLMGKLEKGEKLRMGKRESFGEVWDAYHRRIEEGVLDAGINASVRMGDKVEKGDREELGLLDSVGWRVNVLRKGEGAGRGFFGELLNSVYLPSCGEQVYLQYSAESTSL</sequence>
<dbReference type="SUPFAM" id="SSF53474">
    <property type="entry name" value="alpha/beta-Hydrolases"/>
    <property type="match status" value="1"/>
</dbReference>
<organism evidence="2 3">
    <name type="scientific">Botrytis porri</name>
    <dbReference type="NCBI Taxonomy" id="87229"/>
    <lineage>
        <taxon>Eukaryota</taxon>
        <taxon>Fungi</taxon>
        <taxon>Dikarya</taxon>
        <taxon>Ascomycota</taxon>
        <taxon>Pezizomycotina</taxon>
        <taxon>Leotiomycetes</taxon>
        <taxon>Helotiales</taxon>
        <taxon>Sclerotiniaceae</taxon>
        <taxon>Botrytis</taxon>
    </lineage>
</organism>
<proteinExistence type="predicted"/>
<accession>A0A4Z1KZR4</accession>
<dbReference type="InterPro" id="IPR002018">
    <property type="entry name" value="CarbesteraseB"/>
</dbReference>
<dbReference type="Pfam" id="PF00135">
    <property type="entry name" value="COesterase"/>
    <property type="match status" value="1"/>
</dbReference>
<protein>
    <recommendedName>
        <fullName evidence="1">Carboxylesterase type B domain-containing protein</fullName>
    </recommendedName>
</protein>
<evidence type="ECO:0000313" key="3">
    <source>
        <dbReference type="Proteomes" id="UP000297280"/>
    </source>
</evidence>
<feature type="domain" description="Carboxylesterase type B" evidence="1">
    <location>
        <begin position="14"/>
        <end position="76"/>
    </location>
</feature>
<dbReference type="STRING" id="87229.A0A4Z1KZR4"/>
<dbReference type="AlphaFoldDB" id="A0A4Z1KZR4"/>
<name>A0A4Z1KZR4_9HELO</name>
<keyword evidence="3" id="KW-1185">Reference proteome</keyword>
<evidence type="ECO:0000313" key="2">
    <source>
        <dbReference type="EMBL" id="TGO90095.1"/>
    </source>
</evidence>
<reference evidence="2 3" key="1">
    <citation type="submission" date="2017-12" db="EMBL/GenBank/DDBJ databases">
        <title>Comparative genomics of Botrytis spp.</title>
        <authorList>
            <person name="Valero-Jimenez C.A."/>
            <person name="Tapia P."/>
            <person name="Veloso J."/>
            <person name="Silva-Moreno E."/>
            <person name="Staats M."/>
            <person name="Valdes J.H."/>
            <person name="Van Kan J.A.L."/>
        </authorList>
    </citation>
    <scope>NUCLEOTIDE SEQUENCE [LARGE SCALE GENOMIC DNA]</scope>
    <source>
        <strain evidence="2 3">MUCL3349</strain>
    </source>
</reference>
<dbReference type="EMBL" id="PQXO01000079">
    <property type="protein sequence ID" value="TGO90095.1"/>
    <property type="molecule type" value="Genomic_DNA"/>
</dbReference>
<comment type="caution">
    <text evidence="2">The sequence shown here is derived from an EMBL/GenBank/DDBJ whole genome shotgun (WGS) entry which is preliminary data.</text>
</comment>
<evidence type="ECO:0000259" key="1">
    <source>
        <dbReference type="Pfam" id="PF00135"/>
    </source>
</evidence>
<dbReference type="Proteomes" id="UP000297280">
    <property type="component" value="Unassembled WGS sequence"/>
</dbReference>
<dbReference type="Gene3D" id="3.40.50.1820">
    <property type="entry name" value="alpha/beta hydrolase"/>
    <property type="match status" value="1"/>
</dbReference>